<dbReference type="OrthoDB" id="9811076at2"/>
<evidence type="ECO:0000313" key="4">
    <source>
        <dbReference type="EMBL" id="RZM80994.1"/>
    </source>
</evidence>
<sequence length="74" mass="7855">MTLADLKPNDTAIIAGIEHPDAALISRVMALGLIPGEAISVLNVAPLGCPIQTKVGNTYISIRKTDARFIQLSR</sequence>
<dbReference type="InterPro" id="IPR007167">
    <property type="entry name" value="Fe-transptr_FeoA-like"/>
</dbReference>
<dbReference type="SMART" id="SM00899">
    <property type="entry name" value="FeoA"/>
    <property type="match status" value="1"/>
</dbReference>
<dbReference type="InterPro" id="IPR008988">
    <property type="entry name" value="Transcriptional_repressor_C"/>
</dbReference>
<dbReference type="Gene3D" id="2.30.30.90">
    <property type="match status" value="1"/>
</dbReference>
<dbReference type="EMBL" id="PPUZ01000028">
    <property type="protein sequence ID" value="RZM80994.1"/>
    <property type="molecule type" value="Genomic_DNA"/>
</dbReference>
<evidence type="ECO:0000259" key="2">
    <source>
        <dbReference type="SMART" id="SM00899"/>
    </source>
</evidence>
<keyword evidence="1" id="KW-0408">Iron</keyword>
<dbReference type="GO" id="GO:0046914">
    <property type="term" value="F:transition metal ion binding"/>
    <property type="evidence" value="ECO:0007669"/>
    <property type="project" value="InterPro"/>
</dbReference>
<comment type="caution">
    <text evidence="3">The sequence shown here is derived from an EMBL/GenBank/DDBJ whole genome shotgun (WGS) entry which is preliminary data.</text>
</comment>
<dbReference type="EMBL" id="JXYA01000044">
    <property type="protein sequence ID" value="KJZ06782.1"/>
    <property type="molecule type" value="Genomic_DNA"/>
</dbReference>
<dbReference type="AlphaFoldDB" id="A0A0F4QJE1"/>
<dbReference type="PANTHER" id="PTHR42954">
    <property type="entry name" value="FE(2+) TRANSPORT PROTEIN A"/>
    <property type="match status" value="1"/>
</dbReference>
<dbReference type="PANTHER" id="PTHR42954:SF2">
    <property type="entry name" value="FE(2+) TRANSPORT PROTEIN A"/>
    <property type="match status" value="1"/>
</dbReference>
<dbReference type="Pfam" id="PF04023">
    <property type="entry name" value="FeoA"/>
    <property type="match status" value="1"/>
</dbReference>
<dbReference type="SUPFAM" id="SSF50037">
    <property type="entry name" value="C-terminal domain of transcriptional repressors"/>
    <property type="match status" value="1"/>
</dbReference>
<evidence type="ECO:0000313" key="5">
    <source>
        <dbReference type="Proteomes" id="UP000033452"/>
    </source>
</evidence>
<reference evidence="4 6" key="2">
    <citation type="submission" date="2018-01" db="EMBL/GenBank/DDBJ databases">
        <title>Co-occurrence of chitin degradation, pigmentation and bioactivity in marine Pseudoalteromonas.</title>
        <authorList>
            <person name="Paulsen S."/>
            <person name="Gram L."/>
            <person name="Machado H."/>
        </authorList>
    </citation>
    <scope>NUCLEOTIDE SEQUENCE [LARGE SCALE GENOMIC DNA]</scope>
    <source>
        <strain evidence="4 6">S1946</strain>
    </source>
</reference>
<evidence type="ECO:0000313" key="6">
    <source>
        <dbReference type="Proteomes" id="UP000292345"/>
    </source>
</evidence>
<proteinExistence type="predicted"/>
<protein>
    <submittedName>
        <fullName evidence="4">Ferrous iron transport protein A</fullName>
    </submittedName>
    <submittedName>
        <fullName evidence="3">Iron transporter FeoA</fullName>
    </submittedName>
</protein>
<dbReference type="Proteomes" id="UP000033452">
    <property type="component" value="Unassembled WGS sequence"/>
</dbReference>
<dbReference type="Proteomes" id="UP000292345">
    <property type="component" value="Unassembled WGS sequence"/>
</dbReference>
<accession>A0A0F4QJE1</accession>
<dbReference type="InterPro" id="IPR052713">
    <property type="entry name" value="FeoA"/>
</dbReference>
<dbReference type="RefSeq" id="WP_046006343.1">
    <property type="nucleotide sequence ID" value="NZ_JXYA01000044.1"/>
</dbReference>
<organism evidence="3 5">
    <name type="scientific">Pseudoalteromonas rubra</name>
    <dbReference type="NCBI Taxonomy" id="43658"/>
    <lineage>
        <taxon>Bacteria</taxon>
        <taxon>Pseudomonadati</taxon>
        <taxon>Pseudomonadota</taxon>
        <taxon>Gammaproteobacteria</taxon>
        <taxon>Alteromonadales</taxon>
        <taxon>Pseudoalteromonadaceae</taxon>
        <taxon>Pseudoalteromonas</taxon>
    </lineage>
</organism>
<evidence type="ECO:0000313" key="3">
    <source>
        <dbReference type="EMBL" id="KJZ06782.1"/>
    </source>
</evidence>
<reference evidence="3 5" key="1">
    <citation type="journal article" date="2015" name="BMC Genomics">
        <title>Genome mining reveals unlocked bioactive potential of marine Gram-negative bacteria.</title>
        <authorList>
            <person name="Machado H."/>
            <person name="Sonnenschein E.C."/>
            <person name="Melchiorsen J."/>
            <person name="Gram L."/>
        </authorList>
    </citation>
    <scope>NUCLEOTIDE SEQUENCE [LARGE SCALE GENOMIC DNA]</scope>
    <source>
        <strain evidence="3 5">S2471</strain>
    </source>
</reference>
<dbReference type="PATRIC" id="fig|43658.5.peg.3772"/>
<evidence type="ECO:0000256" key="1">
    <source>
        <dbReference type="ARBA" id="ARBA00023004"/>
    </source>
</evidence>
<name>A0A0F4QJE1_9GAMM</name>
<feature type="domain" description="Ferrous iron transporter FeoA-like" evidence="2">
    <location>
        <begin position="1"/>
        <end position="74"/>
    </location>
</feature>
<dbReference type="InterPro" id="IPR038157">
    <property type="entry name" value="FeoA_core_dom"/>
</dbReference>
<keyword evidence="5" id="KW-1185">Reference proteome</keyword>
<gene>
    <name evidence="4" type="ORF">C3B51_10280</name>
    <name evidence="3" type="ORF">TW77_17860</name>
</gene>